<dbReference type="AlphaFoldDB" id="A0A139AAX1"/>
<keyword evidence="4" id="KW-0677">Repeat</keyword>
<feature type="compositionally biased region" description="Low complexity" evidence="5">
    <location>
        <begin position="217"/>
        <end position="229"/>
    </location>
</feature>
<dbReference type="Gene3D" id="2.130.10.10">
    <property type="entry name" value="YVTN repeat-like/Quinoprotein amine dehydrogenase"/>
    <property type="match status" value="2"/>
</dbReference>
<feature type="compositionally biased region" description="Low complexity" evidence="5">
    <location>
        <begin position="38"/>
        <end position="58"/>
    </location>
</feature>
<dbReference type="SUPFAM" id="SSF50978">
    <property type="entry name" value="WD40 repeat-like"/>
    <property type="match status" value="1"/>
</dbReference>
<dbReference type="Proteomes" id="UP000070544">
    <property type="component" value="Unassembled WGS sequence"/>
</dbReference>
<dbReference type="GO" id="GO:0005868">
    <property type="term" value="C:cytoplasmic dynein complex"/>
    <property type="evidence" value="ECO:0007669"/>
    <property type="project" value="TreeGrafter"/>
</dbReference>
<feature type="compositionally biased region" description="Low complexity" evidence="5">
    <location>
        <begin position="123"/>
        <end position="142"/>
    </location>
</feature>
<dbReference type="STRING" id="1344416.A0A139AAX1"/>
<feature type="compositionally biased region" description="Low complexity" evidence="5">
    <location>
        <begin position="104"/>
        <end position="114"/>
    </location>
</feature>
<keyword evidence="7" id="KW-1185">Reference proteome</keyword>
<evidence type="ECO:0000256" key="2">
    <source>
        <dbReference type="ARBA" id="ARBA00022490"/>
    </source>
</evidence>
<feature type="region of interest" description="Disordered" evidence="5">
    <location>
        <begin position="78"/>
        <end position="252"/>
    </location>
</feature>
<keyword evidence="2" id="KW-0963">Cytoplasm</keyword>
<name>A0A139AAX1_GONPJ</name>
<evidence type="ECO:0000313" key="7">
    <source>
        <dbReference type="Proteomes" id="UP000070544"/>
    </source>
</evidence>
<evidence type="ECO:0000256" key="1">
    <source>
        <dbReference type="ARBA" id="ARBA00004496"/>
    </source>
</evidence>
<feature type="compositionally biased region" description="Pro residues" evidence="5">
    <location>
        <begin position="230"/>
        <end position="247"/>
    </location>
</feature>
<dbReference type="GO" id="GO:0045504">
    <property type="term" value="F:dynein heavy chain binding"/>
    <property type="evidence" value="ECO:0007669"/>
    <property type="project" value="TreeGrafter"/>
</dbReference>
<dbReference type="SMART" id="SM00320">
    <property type="entry name" value="WD40"/>
    <property type="match status" value="5"/>
</dbReference>
<dbReference type="GO" id="GO:0045503">
    <property type="term" value="F:dynein light chain binding"/>
    <property type="evidence" value="ECO:0007669"/>
    <property type="project" value="TreeGrafter"/>
</dbReference>
<dbReference type="InterPro" id="IPR036322">
    <property type="entry name" value="WD40_repeat_dom_sf"/>
</dbReference>
<gene>
    <name evidence="6" type="ORF">M427DRAFT_136398</name>
</gene>
<evidence type="ECO:0000256" key="3">
    <source>
        <dbReference type="ARBA" id="ARBA00022574"/>
    </source>
</evidence>
<dbReference type="InterPro" id="IPR001680">
    <property type="entry name" value="WD40_rpt"/>
</dbReference>
<keyword evidence="3" id="KW-0853">WD repeat</keyword>
<evidence type="ECO:0000256" key="5">
    <source>
        <dbReference type="SAM" id="MobiDB-lite"/>
    </source>
</evidence>
<sequence length="696" mass="74028">MSTRKDELEKKRQKLEELRKARESRKINLENNRRDPIAAPASRTASSSASASASNALAPTPPLATSRHDVDALVASLVGERDSPAVRASTPLSALSEHDDKGSDVGSTVGSSVTARESSVVSAAGLQTPTGGAGQQQQQATTEKPPPTLTVADFLIWDLPPRERVTYSKEVQTNPVPTPLAAPRPRRASRSPSPTPSSPSDYADAEPGSDAPPPPRRTASTSTSTVTPVPAAPPAPQPTPSLAPPPTLTDEERKALMSSEAFVEFVERAGKLVEVAMARPDGGVWDYTVGVGEGTDSDLTRTVQLSVEFLSDRVRSRAVTALDWSYKFPELLLAAYSKSRTLSTDQDGYAAVWNMHVPARPEFVFQCQSDITSAIFSPHHPTLIVAGTYSGQVVLWDTRAKSLPVLKTPLSGAGHTHPVYSLAMVGTANAHALVSASTDGSVCGWQLDMLAQPTESIELTVPSNPQPKTDELAITCMGFPDSETTSFLVGTEEGAVYQGNRFDRAGAKAGVNPYDVYGRAGDKPGGVVRGGHAGPVTGLHFHPVNGPGGGTLGDLFLTSSVDWTVQLWRAKSISRPSTHFTPHFPVSVFTDFSDYVYDVRWSPLHPAVFATADGSGRLDLYNLNAELEVPVMSAHVGQGRALNKVDWSRDGKSVATGGVDGRVSVFEVGQIGQPESDEWARFQKTLSQLESAAAQA</sequence>
<comment type="subcellular location">
    <subcellularLocation>
        <location evidence="1">Cytoplasm</location>
    </subcellularLocation>
</comment>
<dbReference type="InterPro" id="IPR050687">
    <property type="entry name" value="Dynein_IC"/>
</dbReference>
<dbReference type="PANTHER" id="PTHR12442">
    <property type="entry name" value="DYNEIN INTERMEDIATE CHAIN"/>
    <property type="match status" value="1"/>
</dbReference>
<dbReference type="GO" id="GO:0005737">
    <property type="term" value="C:cytoplasm"/>
    <property type="evidence" value="ECO:0007669"/>
    <property type="project" value="UniProtKB-SubCell"/>
</dbReference>
<protein>
    <submittedName>
        <fullName evidence="6">WD40 repeat-like protein</fullName>
    </submittedName>
</protein>
<feature type="region of interest" description="Disordered" evidence="5">
    <location>
        <begin position="1"/>
        <end position="66"/>
    </location>
</feature>
<dbReference type="InterPro" id="IPR015943">
    <property type="entry name" value="WD40/YVTN_repeat-like_dom_sf"/>
</dbReference>
<dbReference type="PANTHER" id="PTHR12442:SF22">
    <property type="entry name" value="CYTOPLASMIC DYNEIN 1 INTERMEDIATE CHAIN-RELATED"/>
    <property type="match status" value="1"/>
</dbReference>
<dbReference type="EMBL" id="KQ965776">
    <property type="protein sequence ID" value="KXS13615.1"/>
    <property type="molecule type" value="Genomic_DNA"/>
</dbReference>
<proteinExistence type="predicted"/>
<dbReference type="OMA" id="MHDRPEY"/>
<organism evidence="6 7">
    <name type="scientific">Gonapodya prolifera (strain JEL478)</name>
    <name type="common">Monoblepharis prolifera</name>
    <dbReference type="NCBI Taxonomy" id="1344416"/>
    <lineage>
        <taxon>Eukaryota</taxon>
        <taxon>Fungi</taxon>
        <taxon>Fungi incertae sedis</taxon>
        <taxon>Chytridiomycota</taxon>
        <taxon>Chytridiomycota incertae sedis</taxon>
        <taxon>Monoblepharidomycetes</taxon>
        <taxon>Monoblepharidales</taxon>
        <taxon>Gonapodyaceae</taxon>
        <taxon>Gonapodya</taxon>
    </lineage>
</organism>
<dbReference type="GO" id="GO:0010970">
    <property type="term" value="P:transport along microtubule"/>
    <property type="evidence" value="ECO:0007669"/>
    <property type="project" value="TreeGrafter"/>
</dbReference>
<evidence type="ECO:0000313" key="6">
    <source>
        <dbReference type="EMBL" id="KXS13615.1"/>
    </source>
</evidence>
<evidence type="ECO:0000256" key="4">
    <source>
        <dbReference type="ARBA" id="ARBA00022737"/>
    </source>
</evidence>
<feature type="compositionally biased region" description="Basic and acidic residues" evidence="5">
    <location>
        <begin position="1"/>
        <end position="36"/>
    </location>
</feature>
<accession>A0A139AAX1</accession>
<dbReference type="Pfam" id="PF00400">
    <property type="entry name" value="WD40"/>
    <property type="match status" value="2"/>
</dbReference>
<reference evidence="6 7" key="1">
    <citation type="journal article" date="2015" name="Genome Biol. Evol.">
        <title>Phylogenomic analyses indicate that early fungi evolved digesting cell walls of algal ancestors of land plants.</title>
        <authorList>
            <person name="Chang Y."/>
            <person name="Wang S."/>
            <person name="Sekimoto S."/>
            <person name="Aerts A.L."/>
            <person name="Choi C."/>
            <person name="Clum A."/>
            <person name="LaButti K.M."/>
            <person name="Lindquist E.A."/>
            <person name="Yee Ngan C."/>
            <person name="Ohm R.A."/>
            <person name="Salamov A.A."/>
            <person name="Grigoriev I.V."/>
            <person name="Spatafora J.W."/>
            <person name="Berbee M.L."/>
        </authorList>
    </citation>
    <scope>NUCLEOTIDE SEQUENCE [LARGE SCALE GENOMIC DNA]</scope>
    <source>
        <strain evidence="6 7">JEL478</strain>
    </source>
</reference>
<dbReference type="OrthoDB" id="366230at2759"/>